<proteinExistence type="predicted"/>
<dbReference type="STRING" id="65357.A0A024FT79"/>
<dbReference type="AlphaFoldDB" id="A0A024FT79"/>
<dbReference type="InterPro" id="IPR036526">
    <property type="entry name" value="C-N_Hydrolase_sf"/>
</dbReference>
<dbReference type="Proteomes" id="UP000053237">
    <property type="component" value="Unassembled WGS sequence"/>
</dbReference>
<dbReference type="InterPro" id="IPR003010">
    <property type="entry name" value="C-N_Hydrolase"/>
</dbReference>
<accession>A0A024FT79</accession>
<dbReference type="GO" id="GO:0070773">
    <property type="term" value="F:protein-N-terminal glutamine amidohydrolase activity"/>
    <property type="evidence" value="ECO:0007669"/>
    <property type="project" value="InterPro"/>
</dbReference>
<feature type="domain" description="CN hydrolase" evidence="1">
    <location>
        <begin position="24"/>
        <end position="294"/>
    </location>
</feature>
<dbReference type="Gene3D" id="3.60.110.10">
    <property type="entry name" value="Carbon-nitrogen hydrolase"/>
    <property type="match status" value="1"/>
</dbReference>
<gene>
    <name evidence="2" type="ORF">BN9_091540</name>
</gene>
<evidence type="ECO:0000259" key="1">
    <source>
        <dbReference type="PROSITE" id="PS50263"/>
    </source>
</evidence>
<dbReference type="PANTHER" id="PTHR11750">
    <property type="entry name" value="PROTEIN N-TERMINAL AMIDASE"/>
    <property type="match status" value="1"/>
</dbReference>
<dbReference type="GO" id="GO:0008418">
    <property type="term" value="F:protein-N-terminal asparagine amidohydrolase activity"/>
    <property type="evidence" value="ECO:0007669"/>
    <property type="project" value="InterPro"/>
</dbReference>
<dbReference type="PANTHER" id="PTHR11750:SF26">
    <property type="entry name" value="PROTEIN N-TERMINAL AMIDASE"/>
    <property type="match status" value="1"/>
</dbReference>
<dbReference type="GO" id="GO:0030163">
    <property type="term" value="P:protein catabolic process"/>
    <property type="evidence" value="ECO:0007669"/>
    <property type="project" value="TreeGrafter"/>
</dbReference>
<keyword evidence="3" id="KW-1185">Reference proteome</keyword>
<evidence type="ECO:0000313" key="2">
    <source>
        <dbReference type="EMBL" id="CCI10300.1"/>
    </source>
</evidence>
<dbReference type="SUPFAM" id="SSF56317">
    <property type="entry name" value="Carbon-nitrogen hydrolase"/>
    <property type="match status" value="1"/>
</dbReference>
<reference evidence="2 3" key="1">
    <citation type="submission" date="2012-05" db="EMBL/GenBank/DDBJ databases">
        <title>Recombination and specialization in a pathogen metapopulation.</title>
        <authorList>
            <person name="Gardiner A."/>
            <person name="Kemen E."/>
            <person name="Schultz-Larsen T."/>
            <person name="MacLean D."/>
            <person name="Van Oosterhout C."/>
            <person name="Jones J.D.G."/>
        </authorList>
    </citation>
    <scope>NUCLEOTIDE SEQUENCE [LARGE SCALE GENOMIC DNA]</scope>
    <source>
        <strain evidence="2 3">Ac Nc2</strain>
    </source>
</reference>
<name>A0A024FT79_9STRA</name>
<dbReference type="Pfam" id="PF00795">
    <property type="entry name" value="CN_hydrolase"/>
    <property type="match status" value="1"/>
</dbReference>
<dbReference type="OrthoDB" id="201515at2759"/>
<dbReference type="InterPro" id="IPR039703">
    <property type="entry name" value="Nta1"/>
</dbReference>
<dbReference type="InParanoid" id="A0A024FT79"/>
<protein>
    <recommendedName>
        <fullName evidence="1">CN hydrolase domain-containing protein</fullName>
    </recommendedName>
</protein>
<organism evidence="2 3">
    <name type="scientific">Albugo candida</name>
    <dbReference type="NCBI Taxonomy" id="65357"/>
    <lineage>
        <taxon>Eukaryota</taxon>
        <taxon>Sar</taxon>
        <taxon>Stramenopiles</taxon>
        <taxon>Oomycota</taxon>
        <taxon>Peronosporomycetes</taxon>
        <taxon>Albuginales</taxon>
        <taxon>Albuginaceae</taxon>
        <taxon>Albugo</taxon>
    </lineage>
</organism>
<evidence type="ECO:0000313" key="3">
    <source>
        <dbReference type="Proteomes" id="UP000053237"/>
    </source>
</evidence>
<comment type="caution">
    <text evidence="2">The sequence shown here is derived from an EMBL/GenBank/DDBJ whole genome shotgun (WGS) entry which is preliminary data.</text>
</comment>
<sequence length="294" mass="33511">MFSASIHTGKCRFFWKDYHVLLTYSRLAIKPLKMNQLILSFHVDNLLSAYTDKVDLLVLPEMAFTGYVFKSKEDIEPFAERSDAGVTFKWAEKHAKRLSCTVICGYVEIEEQDHEPPKLYNSMIMVNPDGQLVCNTRKTFLYETDKSWATPGDGFKSLYCPALQKHVSLGICMDINPYNFTAPFDKYEFGNNVVKENPSELVIFTCAWSDFDSEQEDVMPTLQYWASRLKPIIEALKSEMFGFENCYFVCSNRTGTENGVHFVGGSCVLSLKEPEIIACASRNEEVVLEVTLPI</sequence>
<dbReference type="PROSITE" id="PS50263">
    <property type="entry name" value="CN_HYDROLASE"/>
    <property type="match status" value="1"/>
</dbReference>
<dbReference type="EMBL" id="CAIX01000204">
    <property type="protein sequence ID" value="CCI10300.1"/>
    <property type="molecule type" value="Genomic_DNA"/>
</dbReference>